<keyword evidence="2" id="KW-1185">Reference proteome</keyword>
<accession>A0AAD5IID5</accession>
<protein>
    <submittedName>
        <fullName evidence="1">Uncharacterized protein</fullName>
    </submittedName>
</protein>
<reference evidence="1" key="1">
    <citation type="journal article" date="2022" name="Plant J.">
        <title>Strategies of tolerance reflected in two North American maple genomes.</title>
        <authorList>
            <person name="McEvoy S.L."/>
            <person name="Sezen U.U."/>
            <person name="Trouern-Trend A."/>
            <person name="McMahon S.M."/>
            <person name="Schaberg P.G."/>
            <person name="Yang J."/>
            <person name="Wegrzyn J.L."/>
            <person name="Swenson N.G."/>
        </authorList>
    </citation>
    <scope>NUCLEOTIDE SEQUENCE</scope>
    <source>
        <strain evidence="1">91603</strain>
    </source>
</reference>
<sequence length="80" mass="8971">MLAIFQAVVKHDYDYSGHYMVVRRRAHDEGTRFVFVSGAPRQLRMNVHSGTVASATQAHVVLLPGSACPNNIIYEQCLLR</sequence>
<dbReference type="AlphaFoldDB" id="A0AAD5IID5"/>
<reference evidence="1" key="2">
    <citation type="submission" date="2023-02" db="EMBL/GenBank/DDBJ databases">
        <authorList>
            <person name="Swenson N.G."/>
            <person name="Wegrzyn J.L."/>
            <person name="Mcevoy S.L."/>
        </authorList>
    </citation>
    <scope>NUCLEOTIDE SEQUENCE</scope>
    <source>
        <strain evidence="1">91603</strain>
        <tissue evidence="1">Leaf</tissue>
    </source>
</reference>
<dbReference type="Proteomes" id="UP001064489">
    <property type="component" value="Chromosome 10"/>
</dbReference>
<organism evidence="1 2">
    <name type="scientific">Acer negundo</name>
    <name type="common">Box elder</name>
    <dbReference type="NCBI Taxonomy" id="4023"/>
    <lineage>
        <taxon>Eukaryota</taxon>
        <taxon>Viridiplantae</taxon>
        <taxon>Streptophyta</taxon>
        <taxon>Embryophyta</taxon>
        <taxon>Tracheophyta</taxon>
        <taxon>Spermatophyta</taxon>
        <taxon>Magnoliopsida</taxon>
        <taxon>eudicotyledons</taxon>
        <taxon>Gunneridae</taxon>
        <taxon>Pentapetalae</taxon>
        <taxon>rosids</taxon>
        <taxon>malvids</taxon>
        <taxon>Sapindales</taxon>
        <taxon>Sapindaceae</taxon>
        <taxon>Hippocastanoideae</taxon>
        <taxon>Acereae</taxon>
        <taxon>Acer</taxon>
    </lineage>
</organism>
<comment type="caution">
    <text evidence="1">The sequence shown here is derived from an EMBL/GenBank/DDBJ whole genome shotgun (WGS) entry which is preliminary data.</text>
</comment>
<name>A0AAD5IID5_ACENE</name>
<dbReference type="EMBL" id="JAJSOW010000105">
    <property type="protein sequence ID" value="KAI9164919.1"/>
    <property type="molecule type" value="Genomic_DNA"/>
</dbReference>
<proteinExistence type="predicted"/>
<evidence type="ECO:0000313" key="1">
    <source>
        <dbReference type="EMBL" id="KAI9164919.1"/>
    </source>
</evidence>
<gene>
    <name evidence="1" type="ORF">LWI28_004471</name>
</gene>
<evidence type="ECO:0000313" key="2">
    <source>
        <dbReference type="Proteomes" id="UP001064489"/>
    </source>
</evidence>